<feature type="binding site" description="axial binding residue" evidence="10">
    <location>
        <position position="472"/>
    </location>
    <ligand>
        <name>heme</name>
        <dbReference type="ChEBI" id="CHEBI:30413"/>
    </ligand>
    <ligandPart>
        <name>Fe</name>
        <dbReference type="ChEBI" id="CHEBI:18248"/>
    </ligandPart>
</feature>
<evidence type="ECO:0000256" key="12">
    <source>
        <dbReference type="SAM" id="Coils"/>
    </source>
</evidence>
<accession>A0AAP0QMP9</accession>
<dbReference type="PRINTS" id="PR00385">
    <property type="entry name" value="P450"/>
</dbReference>
<sequence length="534" mass="60257">MTLQPLVFYASLFILSALVLKAIKHSRRLPPSPWALPIVGHLHLLGPSLHHSFHKLSTRYGPLMSVRIGSVLGVVTSCPDVTKELLKTNDVTFTGRQSSAAIECLTYNSSFAFAPYGPYWQFMKKLTAVELLGSRTLHQFLPIRTNELRELIRFLFEKSKSGQSVNITDELLRFANNIISQMMLNIRCSGKGGQAEECRTLAREVTEIFGEFNISDIIWIFKSFDIQGFNRRFKDIHRRYDSQLENIITNREKLRKEKKESEEKVKDLLDILLDVLENQNSEIKLTRDHVKALCVFESQGSRLCWENLCLPVRAGTSSLGCGTGLKDFLTAGTDTSSTSLEWSLAELINHPMVLQEAQQEIDQVVGRNRLVQESDVPHLPYIQAIIKESFRIHPPIPLISRKAVEDCKIGNYVIPKDTVLFVNLWSMGRDPKIWKNPLEFQPERFLSESNSEIDVKGLHYQFLPFGTGRRGCPGLSLAMQELPATLAAMIQCFNFKVTSPDGVVDMTERPGLASPRAQDLVCVPVARCAPSILN</sequence>
<organism evidence="13 14">
    <name type="scientific">Citrus x changshan-huyou</name>
    <dbReference type="NCBI Taxonomy" id="2935761"/>
    <lineage>
        <taxon>Eukaryota</taxon>
        <taxon>Viridiplantae</taxon>
        <taxon>Streptophyta</taxon>
        <taxon>Embryophyta</taxon>
        <taxon>Tracheophyta</taxon>
        <taxon>Spermatophyta</taxon>
        <taxon>Magnoliopsida</taxon>
        <taxon>eudicotyledons</taxon>
        <taxon>Gunneridae</taxon>
        <taxon>Pentapetalae</taxon>
        <taxon>rosids</taxon>
        <taxon>malvids</taxon>
        <taxon>Sapindales</taxon>
        <taxon>Rutaceae</taxon>
        <taxon>Aurantioideae</taxon>
        <taxon>Citrus</taxon>
    </lineage>
</organism>
<keyword evidence="7 10" id="KW-0408">Iron</keyword>
<dbReference type="EMBL" id="JBCGBO010000005">
    <property type="protein sequence ID" value="KAK9200270.1"/>
    <property type="molecule type" value="Genomic_DNA"/>
</dbReference>
<dbReference type="InterPro" id="IPR036396">
    <property type="entry name" value="Cyt_P450_sf"/>
</dbReference>
<reference evidence="13 14" key="1">
    <citation type="submission" date="2024-05" db="EMBL/GenBank/DDBJ databases">
        <title>Haplotype-resolved chromosome-level genome assembly of Huyou (Citrus changshanensis).</title>
        <authorList>
            <person name="Miao C."/>
            <person name="Chen W."/>
            <person name="Wu Y."/>
            <person name="Wang L."/>
            <person name="Zhao S."/>
            <person name="Grierson D."/>
            <person name="Xu C."/>
            <person name="Chen K."/>
        </authorList>
    </citation>
    <scope>NUCLEOTIDE SEQUENCE [LARGE SCALE GENOMIC DNA]</scope>
    <source>
        <strain evidence="13">01-14</strain>
        <tissue evidence="13">Leaf</tissue>
    </source>
</reference>
<evidence type="ECO:0000256" key="3">
    <source>
        <dbReference type="ARBA" id="ARBA00010617"/>
    </source>
</evidence>
<dbReference type="InterPro" id="IPR001128">
    <property type="entry name" value="Cyt_P450"/>
</dbReference>
<protein>
    <recommendedName>
        <fullName evidence="15">Flavone synthase II</fullName>
    </recommendedName>
</protein>
<keyword evidence="4 10" id="KW-0349">Heme</keyword>
<dbReference type="GO" id="GO:0020037">
    <property type="term" value="F:heme binding"/>
    <property type="evidence" value="ECO:0007669"/>
    <property type="project" value="InterPro"/>
</dbReference>
<dbReference type="GO" id="GO:0004497">
    <property type="term" value="F:monooxygenase activity"/>
    <property type="evidence" value="ECO:0007669"/>
    <property type="project" value="UniProtKB-KW"/>
</dbReference>
<dbReference type="Gene3D" id="1.10.630.10">
    <property type="entry name" value="Cytochrome P450"/>
    <property type="match status" value="1"/>
</dbReference>
<dbReference type="GO" id="GO:0016705">
    <property type="term" value="F:oxidoreductase activity, acting on paired donors, with incorporation or reduction of molecular oxygen"/>
    <property type="evidence" value="ECO:0007669"/>
    <property type="project" value="InterPro"/>
</dbReference>
<dbReference type="InterPro" id="IPR002401">
    <property type="entry name" value="Cyt_P450_E_grp-I"/>
</dbReference>
<dbReference type="PANTHER" id="PTHR47943">
    <property type="entry name" value="CYTOCHROME P450 93A3-LIKE"/>
    <property type="match status" value="1"/>
</dbReference>
<dbReference type="GO" id="GO:0016020">
    <property type="term" value="C:membrane"/>
    <property type="evidence" value="ECO:0007669"/>
    <property type="project" value="UniProtKB-SubCell"/>
</dbReference>
<keyword evidence="9" id="KW-0472">Membrane</keyword>
<dbReference type="PANTHER" id="PTHR47943:SF8">
    <property type="entry name" value="CYTOCHROME P450"/>
    <property type="match status" value="1"/>
</dbReference>
<evidence type="ECO:0000256" key="1">
    <source>
        <dbReference type="ARBA" id="ARBA00001971"/>
    </source>
</evidence>
<keyword evidence="12" id="KW-0175">Coiled coil</keyword>
<evidence type="ECO:0008006" key="15">
    <source>
        <dbReference type="Google" id="ProtNLM"/>
    </source>
</evidence>
<evidence type="ECO:0000313" key="14">
    <source>
        <dbReference type="Proteomes" id="UP001428341"/>
    </source>
</evidence>
<feature type="coiled-coil region" evidence="12">
    <location>
        <begin position="237"/>
        <end position="271"/>
    </location>
</feature>
<comment type="similarity">
    <text evidence="3 11">Belongs to the cytochrome P450 family.</text>
</comment>
<evidence type="ECO:0000256" key="9">
    <source>
        <dbReference type="ARBA" id="ARBA00023136"/>
    </source>
</evidence>
<comment type="subcellular location">
    <subcellularLocation>
        <location evidence="2">Membrane</location>
    </subcellularLocation>
</comment>
<dbReference type="GO" id="GO:0005506">
    <property type="term" value="F:iron ion binding"/>
    <property type="evidence" value="ECO:0007669"/>
    <property type="project" value="InterPro"/>
</dbReference>
<evidence type="ECO:0000256" key="11">
    <source>
        <dbReference type="RuleBase" id="RU000461"/>
    </source>
</evidence>
<evidence type="ECO:0000256" key="8">
    <source>
        <dbReference type="ARBA" id="ARBA00023033"/>
    </source>
</evidence>
<evidence type="ECO:0000256" key="6">
    <source>
        <dbReference type="ARBA" id="ARBA00023002"/>
    </source>
</evidence>
<evidence type="ECO:0000313" key="13">
    <source>
        <dbReference type="EMBL" id="KAK9200270.1"/>
    </source>
</evidence>
<evidence type="ECO:0000256" key="5">
    <source>
        <dbReference type="ARBA" id="ARBA00022723"/>
    </source>
</evidence>
<comment type="caution">
    <text evidence="13">The sequence shown here is derived from an EMBL/GenBank/DDBJ whole genome shotgun (WGS) entry which is preliminary data.</text>
</comment>
<evidence type="ECO:0000256" key="7">
    <source>
        <dbReference type="ARBA" id="ARBA00023004"/>
    </source>
</evidence>
<dbReference type="AlphaFoldDB" id="A0AAP0QMP9"/>
<dbReference type="Pfam" id="PF00067">
    <property type="entry name" value="p450"/>
    <property type="match status" value="2"/>
</dbReference>
<evidence type="ECO:0000256" key="4">
    <source>
        <dbReference type="ARBA" id="ARBA00022617"/>
    </source>
</evidence>
<comment type="cofactor">
    <cofactor evidence="1 10">
        <name>heme</name>
        <dbReference type="ChEBI" id="CHEBI:30413"/>
    </cofactor>
</comment>
<evidence type="ECO:0000256" key="2">
    <source>
        <dbReference type="ARBA" id="ARBA00004370"/>
    </source>
</evidence>
<keyword evidence="14" id="KW-1185">Reference proteome</keyword>
<keyword evidence="5 10" id="KW-0479">Metal-binding</keyword>
<evidence type="ECO:0000256" key="10">
    <source>
        <dbReference type="PIRSR" id="PIRSR602401-1"/>
    </source>
</evidence>
<proteinExistence type="inferred from homology"/>
<dbReference type="PRINTS" id="PR00463">
    <property type="entry name" value="EP450I"/>
</dbReference>
<dbReference type="Proteomes" id="UP001428341">
    <property type="component" value="Unassembled WGS sequence"/>
</dbReference>
<gene>
    <name evidence="13" type="ORF">WN944_015467</name>
</gene>
<dbReference type="InterPro" id="IPR017972">
    <property type="entry name" value="Cyt_P450_CS"/>
</dbReference>
<dbReference type="SUPFAM" id="SSF48264">
    <property type="entry name" value="Cytochrome P450"/>
    <property type="match status" value="1"/>
</dbReference>
<name>A0AAP0QMP9_9ROSI</name>
<keyword evidence="8 11" id="KW-0503">Monooxygenase</keyword>
<dbReference type="PROSITE" id="PS00086">
    <property type="entry name" value="CYTOCHROME_P450"/>
    <property type="match status" value="1"/>
</dbReference>
<keyword evidence="6 11" id="KW-0560">Oxidoreductase</keyword>
<dbReference type="FunFam" id="1.10.630.10:FF:000126">
    <property type="entry name" value="Predicted protein"/>
    <property type="match status" value="1"/>
</dbReference>